<dbReference type="eggNOG" id="COG0535">
    <property type="taxonomic scope" value="Bacteria"/>
</dbReference>
<evidence type="ECO:0000256" key="6">
    <source>
        <dbReference type="ARBA" id="ARBA00023014"/>
    </source>
</evidence>
<dbReference type="SFLD" id="SFLDG01067">
    <property type="entry name" value="SPASM/twitch_domain_containing"/>
    <property type="match status" value="1"/>
</dbReference>
<dbReference type="EMBL" id="CP000482">
    <property type="protein sequence ID" value="ABL00938.1"/>
    <property type="molecule type" value="Genomic_DNA"/>
</dbReference>
<comment type="cofactor">
    <cofactor evidence="1">
        <name>[4Fe-4S] cluster</name>
        <dbReference type="ChEBI" id="CHEBI:49883"/>
    </cofactor>
</comment>
<dbReference type="PANTHER" id="PTHR11228:SF34">
    <property type="entry name" value="TUNGSTEN-CONTAINING ALDEHYDE FERREDOXIN OXIDOREDUCTASE COFACTOR MODIFYING PROTEIN"/>
    <property type="match status" value="1"/>
</dbReference>
<dbReference type="InterPro" id="IPR050377">
    <property type="entry name" value="Radical_SAM_PqqE_MftC-like"/>
</dbReference>
<dbReference type="HOGENOM" id="CLU_009273_1_2_7"/>
<gene>
    <name evidence="8" type="ordered locus">Ppro_3345</name>
</gene>
<keyword evidence="9" id="KW-1185">Reference proteome</keyword>
<name>A1AUB7_PELPD</name>
<keyword evidence="5" id="KW-0408">Iron</keyword>
<dbReference type="PROSITE" id="PS51918">
    <property type="entry name" value="RADICAL_SAM"/>
    <property type="match status" value="1"/>
</dbReference>
<sequence>MKAQIKPRINQEGRIRLEEVIPLATPFVLFVDPSSACNFRCKFCPSGDATLIRESGRWQGTMDLGLYRKIIDDLKEFDEPLKVLRLYKDGEPLLNPNFADMVRIAKESGVARSVDTTTNGSLLDPERMKPVLDAGIDRINISVNGLSDDQFFEFTGVRVHFDTFVDNIRKLYEMKGQCEVLVKIAGDFLSEEDKERFFRIFGDYADRIFIENVAPCWPEFDVADRLNVALDRGIYDQPLGEVVTCPYIFYSLSVNSDGTVSLCFLDWARKLVVGDLRRESLKETWQGDQLFRHRVEHLEGKRKSNLVCGACGQLTHCLPDDIDPYAAVLLKRLLAERI</sequence>
<proteinExistence type="predicted"/>
<dbReference type="SFLD" id="SFLDG01387">
    <property type="entry name" value="BtrN-like_SPASM_domain_contain"/>
    <property type="match status" value="1"/>
</dbReference>
<dbReference type="Pfam" id="PF13186">
    <property type="entry name" value="SPASM"/>
    <property type="match status" value="1"/>
</dbReference>
<dbReference type="Gene3D" id="3.20.20.70">
    <property type="entry name" value="Aldolase class I"/>
    <property type="match status" value="1"/>
</dbReference>
<dbReference type="SFLD" id="SFLDS00029">
    <property type="entry name" value="Radical_SAM"/>
    <property type="match status" value="1"/>
</dbReference>
<evidence type="ECO:0000256" key="2">
    <source>
        <dbReference type="ARBA" id="ARBA00022485"/>
    </source>
</evidence>
<dbReference type="InterPro" id="IPR013785">
    <property type="entry name" value="Aldolase_TIM"/>
</dbReference>
<accession>A1AUB7</accession>
<dbReference type="STRING" id="338966.Ppro_3345"/>
<evidence type="ECO:0000256" key="4">
    <source>
        <dbReference type="ARBA" id="ARBA00022723"/>
    </source>
</evidence>
<evidence type="ECO:0000313" key="9">
    <source>
        <dbReference type="Proteomes" id="UP000006732"/>
    </source>
</evidence>
<dbReference type="Pfam" id="PF04055">
    <property type="entry name" value="Radical_SAM"/>
    <property type="match status" value="1"/>
</dbReference>
<evidence type="ECO:0000313" key="8">
    <source>
        <dbReference type="EMBL" id="ABL00938.1"/>
    </source>
</evidence>
<reference evidence="8 9" key="1">
    <citation type="submission" date="2006-10" db="EMBL/GenBank/DDBJ databases">
        <title>Complete sequence of chromosome of Pelobacter propionicus DSM 2379.</title>
        <authorList>
            <consortium name="US DOE Joint Genome Institute"/>
            <person name="Copeland A."/>
            <person name="Lucas S."/>
            <person name="Lapidus A."/>
            <person name="Barry K."/>
            <person name="Detter J.C."/>
            <person name="Glavina del Rio T."/>
            <person name="Hammon N."/>
            <person name="Israni S."/>
            <person name="Dalin E."/>
            <person name="Tice H."/>
            <person name="Pitluck S."/>
            <person name="Saunders E."/>
            <person name="Brettin T."/>
            <person name="Bruce D."/>
            <person name="Han C."/>
            <person name="Tapia R."/>
            <person name="Schmutz J."/>
            <person name="Larimer F."/>
            <person name="Land M."/>
            <person name="Hauser L."/>
            <person name="Kyrpides N."/>
            <person name="Kim E."/>
            <person name="Lovley D."/>
            <person name="Richardson P."/>
        </authorList>
    </citation>
    <scope>NUCLEOTIDE SEQUENCE [LARGE SCALE GENOMIC DNA]</scope>
    <source>
        <strain evidence="9">DSM 2379 / NBRC 103807 / OttBd1</strain>
    </source>
</reference>
<dbReference type="KEGG" id="ppd:Ppro_3345"/>
<dbReference type="SUPFAM" id="SSF102114">
    <property type="entry name" value="Radical SAM enzymes"/>
    <property type="match status" value="1"/>
</dbReference>
<keyword evidence="4" id="KW-0479">Metal-binding</keyword>
<feature type="domain" description="Radical SAM core" evidence="7">
    <location>
        <begin position="23"/>
        <end position="246"/>
    </location>
</feature>
<dbReference type="Proteomes" id="UP000006732">
    <property type="component" value="Chromosome"/>
</dbReference>
<dbReference type="CDD" id="cd21127">
    <property type="entry name" value="SPASM_rSAM"/>
    <property type="match status" value="1"/>
</dbReference>
<dbReference type="InterPro" id="IPR058240">
    <property type="entry name" value="rSAM_sf"/>
</dbReference>
<evidence type="ECO:0000256" key="3">
    <source>
        <dbReference type="ARBA" id="ARBA00022691"/>
    </source>
</evidence>
<organism evidence="8 9">
    <name type="scientific">Pelobacter propionicus (strain DSM 2379 / NBRC 103807 / OttBd1)</name>
    <dbReference type="NCBI Taxonomy" id="338966"/>
    <lineage>
        <taxon>Bacteria</taxon>
        <taxon>Pseudomonadati</taxon>
        <taxon>Thermodesulfobacteriota</taxon>
        <taxon>Desulfuromonadia</taxon>
        <taxon>Desulfuromonadales</taxon>
        <taxon>Desulfuromonadaceae</taxon>
        <taxon>Pelobacter</taxon>
    </lineage>
</organism>
<evidence type="ECO:0000256" key="1">
    <source>
        <dbReference type="ARBA" id="ARBA00001966"/>
    </source>
</evidence>
<dbReference type="CDD" id="cd01335">
    <property type="entry name" value="Radical_SAM"/>
    <property type="match status" value="1"/>
</dbReference>
<evidence type="ECO:0000259" key="7">
    <source>
        <dbReference type="PROSITE" id="PS51918"/>
    </source>
</evidence>
<dbReference type="OrthoDB" id="9772409at2"/>
<dbReference type="PANTHER" id="PTHR11228">
    <property type="entry name" value="RADICAL SAM DOMAIN PROTEIN"/>
    <property type="match status" value="1"/>
</dbReference>
<keyword evidence="3" id="KW-0949">S-adenosyl-L-methionine</keyword>
<keyword evidence="2" id="KW-0004">4Fe-4S</keyword>
<dbReference type="AlphaFoldDB" id="A1AUB7"/>
<evidence type="ECO:0000256" key="5">
    <source>
        <dbReference type="ARBA" id="ARBA00023004"/>
    </source>
</evidence>
<keyword evidence="6" id="KW-0411">Iron-sulfur</keyword>
<dbReference type="GO" id="GO:0003824">
    <property type="term" value="F:catalytic activity"/>
    <property type="evidence" value="ECO:0007669"/>
    <property type="project" value="InterPro"/>
</dbReference>
<dbReference type="InterPro" id="IPR034391">
    <property type="entry name" value="AdoMet-like_SPASM_containing"/>
</dbReference>
<dbReference type="RefSeq" id="WP_011737155.1">
    <property type="nucleotide sequence ID" value="NC_008609.1"/>
</dbReference>
<dbReference type="InterPro" id="IPR023885">
    <property type="entry name" value="4Fe4S-binding_SPASM_dom"/>
</dbReference>
<dbReference type="GO" id="GO:0046872">
    <property type="term" value="F:metal ion binding"/>
    <property type="evidence" value="ECO:0007669"/>
    <property type="project" value="UniProtKB-KW"/>
</dbReference>
<protein>
    <submittedName>
        <fullName evidence="8">Radical SAM domain protein</fullName>
    </submittedName>
</protein>
<dbReference type="InterPro" id="IPR007197">
    <property type="entry name" value="rSAM"/>
</dbReference>
<dbReference type="GO" id="GO:0051536">
    <property type="term" value="F:iron-sulfur cluster binding"/>
    <property type="evidence" value="ECO:0007669"/>
    <property type="project" value="UniProtKB-KW"/>
</dbReference>